<feature type="compositionally biased region" description="Basic and acidic residues" evidence="1">
    <location>
        <begin position="566"/>
        <end position="576"/>
    </location>
</feature>
<dbReference type="RefSeq" id="XP_029232396.1">
    <property type="nucleotide sequence ID" value="XM_029367504.1"/>
</dbReference>
<gene>
    <name evidence="3" type="ORF">Tco025E_00564</name>
</gene>
<feature type="compositionally biased region" description="Polar residues" evidence="1">
    <location>
        <begin position="537"/>
        <end position="548"/>
    </location>
</feature>
<protein>
    <recommendedName>
        <fullName evidence="2">EDRF1 N-terminal domain-containing protein</fullName>
    </recommendedName>
</protein>
<accession>A0A422QB32</accession>
<feature type="region of interest" description="Disordered" evidence="1">
    <location>
        <begin position="838"/>
        <end position="876"/>
    </location>
</feature>
<evidence type="ECO:0000256" key="1">
    <source>
        <dbReference type="SAM" id="MobiDB-lite"/>
    </source>
</evidence>
<sequence>MPHAATAAAAAGKDESVAGAPAGASCRCGSAGSSSAAGAARPSRRALHRKAVKKFNERRKKEAQKRLAEARDGALLSPCEASQAHAGSRGRSPTCNHDGRVEVLPTAALTRAGPLAKPALAHKWEFDFFFRTMPSELLQTRAESMERDAALSPPFSSSSASLYRAEEQSLVVLKEDEQRSPGGSMPLKALMQSSITKSIHVRRVEGVPPLPMTRPMQAGTDLDQPTWNYLLPDTTYNVHQHAPGFERDENAAKRSLLSCAVQEWRGGEENVLLLSTGEALRSVFESAYCHEKSLALEVRRMGPTLLIDSHSARDFRTRVRDMREKALLGKALYRIHKDVFSSTETKGGNYSGAGGGVVALPTHRVGSLALSKELRTLSRYSHILSWEIGRMDVLVGIDTPILLDRSDNTESVLKLEDASVVMTPQEIQRDALRCWFDATLANVPQVGIYVHNDGIIQRYEVRKVQELLGIVEGSMATAAMNFTMNVLQWLVKQCGKDGMTYAVIRNYESGLLEIYEYSRDERLEKFLPEDAAGATDPKNNAGSPSGGSRNEKEEEEAGVGANSKAEATEEARHAEENERLNWGLATMCFRMGMHLKDSEAKAPDALSLLLRSFAVFFMQRAKMDEACTHVCEIVKCLPALVGRLISNRKAALEEEGGIIQLPELYREALLTCGRFEVRLEEAAYDVALSAATRRAFLRCLLPCSAAVCVCVARAMEQFAVERRVYMRLRAENNRGSNVHIHSLIAKDLLQVVVEGLVRLEQMSRVLNSDAALTQGPPPADNVEPLALVDTRTEAINVAPLEATVWELYTDVVLLVMGDRTPFTAEVLLELSRRVKSREEARLRRSRSGNSARTQSNDNNNSDGGSGNGNGNGNGTEAPIAGASTLAWLSAITPDVVSLSFTALRFLTKVGLQSKRLLLKTGQVYYHVGRHYFLTDRYTKALESLHRTQSLFHAMQQAPAGAVFGDCCTSSATVTLRDVQQALGEVYVRMARLKSRLAPAEMKLSLQQPLLMGEVRALSQEEEKFFRHAVDAFTNCEAKEQLASVLRTYAARQISQIAFSGQQADAAKGRHIFSMLRKAGELTCNSDELDWEVLRLFTCAAHHAALRHRAEQIVSHWTTRLGAAEGGSAHVPLKLMGSVHPVESALQLALVSLSQLEARKTANTHQAMRLVRGCAAHLVIAIHDAHVAGKSPGAPLLRAMSTWKARCTHEWVCRVAMMMSLRAMRAVLRLLPGEKASEAKQLLRRLVDMEEGEREMQTKSEVCAGKCQFWRFSETLVEALEGVAKW</sequence>
<organism evidence="3 4">
    <name type="scientific">Trypanosoma conorhini</name>
    <dbReference type="NCBI Taxonomy" id="83891"/>
    <lineage>
        <taxon>Eukaryota</taxon>
        <taxon>Discoba</taxon>
        <taxon>Euglenozoa</taxon>
        <taxon>Kinetoplastea</taxon>
        <taxon>Metakinetoplastina</taxon>
        <taxon>Trypanosomatida</taxon>
        <taxon>Trypanosomatidae</taxon>
        <taxon>Trypanosoma</taxon>
    </lineage>
</organism>
<name>A0A422QB32_9TRYP</name>
<dbReference type="GeneID" id="40314175"/>
<feature type="region of interest" description="Disordered" evidence="1">
    <location>
        <begin position="1"/>
        <end position="49"/>
    </location>
</feature>
<feature type="region of interest" description="Disordered" evidence="1">
    <location>
        <begin position="79"/>
        <end position="99"/>
    </location>
</feature>
<evidence type="ECO:0000259" key="2">
    <source>
        <dbReference type="Pfam" id="PF23788"/>
    </source>
</evidence>
<feature type="region of interest" description="Disordered" evidence="1">
    <location>
        <begin position="528"/>
        <end position="576"/>
    </location>
</feature>
<dbReference type="GO" id="GO:0045893">
    <property type="term" value="P:positive regulation of DNA-templated transcription"/>
    <property type="evidence" value="ECO:0007669"/>
    <property type="project" value="TreeGrafter"/>
</dbReference>
<evidence type="ECO:0000313" key="4">
    <source>
        <dbReference type="Proteomes" id="UP000284403"/>
    </source>
</evidence>
<reference evidence="3 4" key="1">
    <citation type="journal article" date="2018" name="BMC Genomics">
        <title>Genomic comparison of Trypanosoma conorhini and Trypanosoma rangeli to Trypanosoma cruzi strains of high and low virulence.</title>
        <authorList>
            <person name="Bradwell K.R."/>
            <person name="Koparde V.N."/>
            <person name="Matveyev A.V."/>
            <person name="Serrano M.G."/>
            <person name="Alves J.M."/>
            <person name="Parikh H."/>
            <person name="Huang B."/>
            <person name="Lee V."/>
            <person name="Espinosa-Alvarez O."/>
            <person name="Ortiz P.A."/>
            <person name="Costa-Martins A.G."/>
            <person name="Teixeira M.M."/>
            <person name="Buck G.A."/>
        </authorList>
    </citation>
    <scope>NUCLEOTIDE SEQUENCE [LARGE SCALE GENOMIC DNA]</scope>
    <source>
        <strain evidence="3 4">025E</strain>
    </source>
</reference>
<dbReference type="OrthoDB" id="419432at2759"/>
<evidence type="ECO:0000313" key="3">
    <source>
        <dbReference type="EMBL" id="RNF27190.1"/>
    </source>
</evidence>
<feature type="compositionally biased region" description="Low complexity" evidence="1">
    <location>
        <begin position="18"/>
        <end position="41"/>
    </location>
</feature>
<dbReference type="EMBL" id="MKKU01000013">
    <property type="protein sequence ID" value="RNF27190.1"/>
    <property type="molecule type" value="Genomic_DNA"/>
</dbReference>
<feature type="compositionally biased region" description="Low complexity" evidence="1">
    <location>
        <begin position="1"/>
        <end position="11"/>
    </location>
</feature>
<dbReference type="PANTHER" id="PTHR15000:SF1">
    <property type="entry name" value="ERYTHROID DIFFERENTIATION-RELATED FACTOR 1"/>
    <property type="match status" value="1"/>
</dbReference>
<dbReference type="Proteomes" id="UP000284403">
    <property type="component" value="Unassembled WGS sequence"/>
</dbReference>
<dbReference type="InterPro" id="IPR056582">
    <property type="entry name" value="EDRF1_N"/>
</dbReference>
<comment type="caution">
    <text evidence="3">The sequence shown here is derived from an EMBL/GenBank/DDBJ whole genome shotgun (WGS) entry which is preliminary data.</text>
</comment>
<feature type="domain" description="EDRF1 N-terminal" evidence="2">
    <location>
        <begin position="385"/>
        <end position="517"/>
    </location>
</feature>
<proteinExistence type="predicted"/>
<keyword evidence="4" id="KW-1185">Reference proteome</keyword>
<dbReference type="PANTHER" id="PTHR15000">
    <property type="entry name" value="ERYTHROID DIFFERENTIATION-RELATED FACTOR 1"/>
    <property type="match status" value="1"/>
</dbReference>
<feature type="compositionally biased region" description="Gly residues" evidence="1">
    <location>
        <begin position="863"/>
        <end position="873"/>
    </location>
</feature>
<dbReference type="Pfam" id="PF23788">
    <property type="entry name" value="EDRF1_N"/>
    <property type="match status" value="1"/>
</dbReference>